<dbReference type="Gene3D" id="2.60.40.1090">
    <property type="entry name" value="Fimbrial-type adhesion domain"/>
    <property type="match status" value="1"/>
</dbReference>
<feature type="domain" description="Spore coat protein U/FanG" evidence="1">
    <location>
        <begin position="13"/>
        <end position="162"/>
    </location>
</feature>
<dbReference type="InterPro" id="IPR007893">
    <property type="entry name" value="Spore_coat_U/FanG"/>
</dbReference>
<evidence type="ECO:0000259" key="1">
    <source>
        <dbReference type="Pfam" id="PF05229"/>
    </source>
</evidence>
<gene>
    <name evidence="2" type="ORF">FM069_13970</name>
</gene>
<dbReference type="AlphaFoldDB" id="A0A553GXS4"/>
<dbReference type="OrthoDB" id="8588792at2"/>
<dbReference type="InterPro" id="IPR036937">
    <property type="entry name" value="Adhesion_dom_fimbrial_sf"/>
</dbReference>
<keyword evidence="3" id="KW-1185">Reference proteome</keyword>
<protein>
    <submittedName>
        <fullName evidence="2">Spore coat protein U domain-containing protein</fullName>
    </submittedName>
</protein>
<dbReference type="PANTHER" id="PTHR37089">
    <property type="entry name" value="PROTEIN U-RELATED"/>
    <property type="match status" value="1"/>
</dbReference>
<keyword evidence="2" id="KW-0167">Capsid protein</keyword>
<evidence type="ECO:0000313" key="2">
    <source>
        <dbReference type="EMBL" id="TRX74295.1"/>
    </source>
</evidence>
<dbReference type="Pfam" id="PF05229">
    <property type="entry name" value="SCPU"/>
    <property type="match status" value="1"/>
</dbReference>
<sequence length="165" mass="17032">MADTGTNELTVSQSFQLRAQVVSGCLLGTGASDVTTFGTLSFGQFASLPGDVNRVTTAGTGSIVLQCTPGMAVSIALNTGLNATATVTAGRYLANGSERLRYQLYQDAAYNTVWGDATNGGTALSVTFPSSGVAQTYPVYARLFAVTPMPSAGLYSDTVTVTITY</sequence>
<reference evidence="2 3" key="1">
    <citation type="submission" date="2019-07" db="EMBL/GenBank/DDBJ databases">
        <title>Pseudomonas mangiferae sp. nov., isolated from bark of mango tree in Thailand.</title>
        <authorList>
            <person name="Srisuk N."/>
            <person name="Anurat P."/>
        </authorList>
    </citation>
    <scope>NUCLEOTIDE SEQUENCE [LARGE SCALE GENOMIC DNA]</scope>
    <source>
        <strain evidence="2 3">DMKU_BBB3-04</strain>
    </source>
</reference>
<evidence type="ECO:0000313" key="3">
    <source>
        <dbReference type="Proteomes" id="UP000315235"/>
    </source>
</evidence>
<comment type="caution">
    <text evidence="2">The sequence shown here is derived from an EMBL/GenBank/DDBJ whole genome shotgun (WGS) entry which is preliminary data.</text>
</comment>
<dbReference type="GO" id="GO:0009289">
    <property type="term" value="C:pilus"/>
    <property type="evidence" value="ECO:0007669"/>
    <property type="project" value="InterPro"/>
</dbReference>
<proteinExistence type="predicted"/>
<dbReference type="EMBL" id="VJOY01000009">
    <property type="protein sequence ID" value="TRX74295.1"/>
    <property type="molecule type" value="Genomic_DNA"/>
</dbReference>
<dbReference type="Proteomes" id="UP000315235">
    <property type="component" value="Unassembled WGS sequence"/>
</dbReference>
<name>A0A553GXS4_9PSED</name>
<dbReference type="InterPro" id="IPR053167">
    <property type="entry name" value="Spore_coat_component"/>
</dbReference>
<accession>A0A553GXS4</accession>
<organism evidence="2 3">
    <name type="scientific">Pseudomonas mangiferae</name>
    <dbReference type="NCBI Taxonomy" id="2593654"/>
    <lineage>
        <taxon>Bacteria</taxon>
        <taxon>Pseudomonadati</taxon>
        <taxon>Pseudomonadota</taxon>
        <taxon>Gammaproteobacteria</taxon>
        <taxon>Pseudomonadales</taxon>
        <taxon>Pseudomonadaceae</taxon>
        <taxon>Pseudomonas</taxon>
    </lineage>
</organism>
<dbReference type="PANTHER" id="PTHR37089:SF3">
    <property type="entry name" value="EXPORTED PROTEIN"/>
    <property type="match status" value="1"/>
</dbReference>
<keyword evidence="2" id="KW-0946">Virion</keyword>
<dbReference type="SMART" id="SM00972">
    <property type="entry name" value="SCPU"/>
    <property type="match status" value="1"/>
</dbReference>
<dbReference type="GO" id="GO:0007155">
    <property type="term" value="P:cell adhesion"/>
    <property type="evidence" value="ECO:0007669"/>
    <property type="project" value="InterPro"/>
</dbReference>